<dbReference type="EMBL" id="CP159485">
    <property type="protein sequence ID" value="XCI29833.1"/>
    <property type="molecule type" value="Genomic_DNA"/>
</dbReference>
<organism evidence="1">
    <name type="scientific">Proteinivorax hydrogeniformans</name>
    <dbReference type="NCBI Taxonomy" id="1826727"/>
    <lineage>
        <taxon>Bacteria</taxon>
        <taxon>Bacillati</taxon>
        <taxon>Bacillota</taxon>
        <taxon>Clostridia</taxon>
        <taxon>Eubacteriales</taxon>
        <taxon>Proteinivoracaceae</taxon>
        <taxon>Proteinivorax</taxon>
    </lineage>
</organism>
<dbReference type="RefSeq" id="WP_353894380.1">
    <property type="nucleotide sequence ID" value="NZ_CP159485.1"/>
</dbReference>
<gene>
    <name evidence="1" type="ORF">PRVXH_001177</name>
</gene>
<evidence type="ECO:0000313" key="1">
    <source>
        <dbReference type="EMBL" id="XCI29833.1"/>
    </source>
</evidence>
<reference evidence="1" key="2">
    <citation type="submission" date="2024-06" db="EMBL/GenBank/DDBJ databases">
        <authorList>
            <person name="Petrova K.O."/>
            <person name="Toshchakov S.V."/>
            <person name="Boltjanskaja Y.V."/>
            <person name="Kevbrin V.V."/>
        </authorList>
    </citation>
    <scope>NUCLEOTIDE SEQUENCE</scope>
    <source>
        <strain evidence="1">Z-710</strain>
    </source>
</reference>
<dbReference type="AlphaFoldDB" id="A0AAU8HWS7"/>
<accession>A0AAU8HWS7</accession>
<reference evidence="1" key="1">
    <citation type="journal article" date="2018" name="Antonie Van Leeuwenhoek">
        <title>Proteinivorax hydrogeniformans sp. nov., an anaerobic, haloalkaliphilic bacterium fermenting proteinaceous compounds with high hydrogen production.</title>
        <authorList>
            <person name="Boltyanskaya Y."/>
            <person name="Detkova E."/>
            <person name="Pimenov N."/>
            <person name="Kevbrin V."/>
        </authorList>
    </citation>
    <scope>NUCLEOTIDE SEQUENCE</scope>
    <source>
        <strain evidence="1">Z-710</strain>
    </source>
</reference>
<proteinExistence type="predicted"/>
<dbReference type="Pfam" id="PF21835">
    <property type="entry name" value="YIEGIA_cap"/>
    <property type="match status" value="1"/>
</dbReference>
<name>A0AAU8HWS7_9FIRM</name>
<sequence>MSTDLVRVIVAIVVTPDDEDKVKDGGMAPIFVAKDRQEQQKISMYISRITQSVLHDLENGVLMLVKH</sequence>
<dbReference type="InterPro" id="IPR054055">
    <property type="entry name" value="YpzH"/>
</dbReference>
<protein>
    <submittedName>
        <fullName evidence="1">Uncharacterized protein</fullName>
    </submittedName>
</protein>